<dbReference type="AlphaFoldDB" id="A0A8X6TQW4"/>
<keyword evidence="1" id="KW-1133">Transmembrane helix</keyword>
<reference evidence="2" key="1">
    <citation type="submission" date="2020-08" db="EMBL/GenBank/DDBJ databases">
        <title>Multicomponent nature underlies the extraordinary mechanical properties of spider dragline silk.</title>
        <authorList>
            <person name="Kono N."/>
            <person name="Nakamura H."/>
            <person name="Mori M."/>
            <person name="Yoshida Y."/>
            <person name="Ohtoshi R."/>
            <person name="Malay A.D."/>
            <person name="Moran D.A.P."/>
            <person name="Tomita M."/>
            <person name="Numata K."/>
            <person name="Arakawa K."/>
        </authorList>
    </citation>
    <scope>NUCLEOTIDE SEQUENCE</scope>
</reference>
<name>A0A8X6TQW4_NEPPI</name>
<feature type="transmembrane region" description="Helical" evidence="1">
    <location>
        <begin position="90"/>
        <end position="107"/>
    </location>
</feature>
<sequence>MGTLTYLLSRDTLTTQRNDILDPIVRPYAGAIGNTLISNQIMLTIPLLPPLHQFLEEKIVVQTERPVISPDLYPIEHVCYALGRHVAVEFCYLICQTICFCYLILLFV</sequence>
<keyword evidence="3" id="KW-1185">Reference proteome</keyword>
<comment type="caution">
    <text evidence="2">The sequence shown here is derived from an EMBL/GenBank/DDBJ whole genome shotgun (WGS) entry which is preliminary data.</text>
</comment>
<dbReference type="Proteomes" id="UP000887013">
    <property type="component" value="Unassembled WGS sequence"/>
</dbReference>
<keyword evidence="1" id="KW-0472">Membrane</keyword>
<evidence type="ECO:0000256" key="1">
    <source>
        <dbReference type="SAM" id="Phobius"/>
    </source>
</evidence>
<dbReference type="EMBL" id="BMAW01109130">
    <property type="protein sequence ID" value="GFT37085.1"/>
    <property type="molecule type" value="Genomic_DNA"/>
</dbReference>
<organism evidence="2 3">
    <name type="scientific">Nephila pilipes</name>
    <name type="common">Giant wood spider</name>
    <name type="synonym">Nephila maculata</name>
    <dbReference type="NCBI Taxonomy" id="299642"/>
    <lineage>
        <taxon>Eukaryota</taxon>
        <taxon>Metazoa</taxon>
        <taxon>Ecdysozoa</taxon>
        <taxon>Arthropoda</taxon>
        <taxon>Chelicerata</taxon>
        <taxon>Arachnida</taxon>
        <taxon>Araneae</taxon>
        <taxon>Araneomorphae</taxon>
        <taxon>Entelegynae</taxon>
        <taxon>Araneoidea</taxon>
        <taxon>Nephilidae</taxon>
        <taxon>Nephila</taxon>
    </lineage>
</organism>
<gene>
    <name evidence="2" type="ORF">NPIL_413671</name>
</gene>
<evidence type="ECO:0000313" key="3">
    <source>
        <dbReference type="Proteomes" id="UP000887013"/>
    </source>
</evidence>
<proteinExistence type="predicted"/>
<keyword evidence="1" id="KW-0812">Transmembrane</keyword>
<accession>A0A8X6TQW4</accession>
<evidence type="ECO:0000313" key="2">
    <source>
        <dbReference type="EMBL" id="GFT37085.1"/>
    </source>
</evidence>
<protein>
    <submittedName>
        <fullName evidence="2">Uncharacterized protein</fullName>
    </submittedName>
</protein>